<dbReference type="Proteomes" id="UP001056384">
    <property type="component" value="Chromosome 11"/>
</dbReference>
<proteinExistence type="predicted"/>
<evidence type="ECO:0000313" key="2">
    <source>
        <dbReference type="EMBL" id="USW58461.1"/>
    </source>
</evidence>
<reference evidence="2" key="1">
    <citation type="submission" date="2022-06" db="EMBL/GenBank/DDBJ databases">
        <title>Complete genome sequences of two strains of the flax pathogen Septoria linicola.</title>
        <authorList>
            <person name="Lapalu N."/>
            <person name="Simon A."/>
            <person name="Demenou B."/>
            <person name="Paumier D."/>
            <person name="Guillot M.-P."/>
            <person name="Gout L."/>
            <person name="Valade R."/>
        </authorList>
    </citation>
    <scope>NUCLEOTIDE SEQUENCE</scope>
    <source>
        <strain evidence="2">SE15195</strain>
    </source>
</reference>
<accession>A0A9Q9B7D7</accession>
<sequence>MSSYTMGVDPHVAAAPAFSILAEALSTFPSDAPTPSLALSSLSVSQVSRTTQPQPAGTNTKATRIPSFDDPNTVSNDMESLTPAAPTATAIDGGIIPYLATIGSIVVLTGDGYTVTAAIPTANTDALALISATLSPGGDAVTMSDAIYSLGSSGLQIIASETTALLVQSTYGAGQTQLSSDTYGSVSYPTVVTMSTSMSESSSSSSAEETSSTTEASTTSRQTSSATTAAAATTSTEASAGQKQKVIWGMGGMAMLAAVICAL</sequence>
<feature type="compositionally biased region" description="Polar residues" evidence="1">
    <location>
        <begin position="53"/>
        <end position="62"/>
    </location>
</feature>
<keyword evidence="3" id="KW-1185">Reference proteome</keyword>
<gene>
    <name evidence="2" type="ORF">Slin15195_G117800</name>
</gene>
<evidence type="ECO:0000313" key="3">
    <source>
        <dbReference type="Proteomes" id="UP001056384"/>
    </source>
</evidence>
<protein>
    <submittedName>
        <fullName evidence="2">Uncharacterized protein</fullName>
    </submittedName>
</protein>
<feature type="region of interest" description="Disordered" evidence="1">
    <location>
        <begin position="48"/>
        <end position="72"/>
    </location>
</feature>
<dbReference type="AlphaFoldDB" id="A0A9Q9B7D7"/>
<feature type="region of interest" description="Disordered" evidence="1">
    <location>
        <begin position="198"/>
        <end position="235"/>
    </location>
</feature>
<name>A0A9Q9B7D7_9PEZI</name>
<evidence type="ECO:0000256" key="1">
    <source>
        <dbReference type="SAM" id="MobiDB-lite"/>
    </source>
</evidence>
<organism evidence="2 3">
    <name type="scientific">Septoria linicola</name>
    <dbReference type="NCBI Taxonomy" id="215465"/>
    <lineage>
        <taxon>Eukaryota</taxon>
        <taxon>Fungi</taxon>
        <taxon>Dikarya</taxon>
        <taxon>Ascomycota</taxon>
        <taxon>Pezizomycotina</taxon>
        <taxon>Dothideomycetes</taxon>
        <taxon>Dothideomycetidae</taxon>
        <taxon>Mycosphaerellales</taxon>
        <taxon>Mycosphaerellaceae</taxon>
        <taxon>Septoria</taxon>
    </lineage>
</organism>
<dbReference type="EMBL" id="CP099428">
    <property type="protein sequence ID" value="USW58461.1"/>
    <property type="molecule type" value="Genomic_DNA"/>
</dbReference>